<dbReference type="Proteomes" id="UP000886891">
    <property type="component" value="Unassembled WGS sequence"/>
</dbReference>
<gene>
    <name evidence="1" type="ORF">IAB14_00480</name>
</gene>
<dbReference type="PROSITE" id="PS51257">
    <property type="entry name" value="PROKAR_LIPOPROTEIN"/>
    <property type="match status" value="1"/>
</dbReference>
<dbReference type="EMBL" id="DVOH01000006">
    <property type="protein sequence ID" value="HIU99573.1"/>
    <property type="molecule type" value="Genomic_DNA"/>
</dbReference>
<sequence>MNFAKRFFGVALLIVAVMMFCIGLSACVQSGSPSEEQVPTAKTVEIASVKGYPDAEIDNTVRTLTIAVSEGIDTFDPDSIVFKNDALISVFVYADQRLTRPITGDVALKEGKNVFYLSAFHADAASQKKTFTVTVNRAAHVHVMGEWEHKHDPTCTAGGLRQRQCVCGYIESEVIPALGHDLDDGVVTEEPTCTEEGLKTYTCQREGCGYTETEKILPQDCKEE</sequence>
<reference evidence="1" key="1">
    <citation type="submission" date="2020-10" db="EMBL/GenBank/DDBJ databases">
        <authorList>
            <person name="Gilroy R."/>
        </authorList>
    </citation>
    <scope>NUCLEOTIDE SEQUENCE</scope>
    <source>
        <strain evidence="1">23406</strain>
    </source>
</reference>
<proteinExistence type="predicted"/>
<accession>A0A9D1SWW9</accession>
<evidence type="ECO:0008006" key="3">
    <source>
        <dbReference type="Google" id="ProtNLM"/>
    </source>
</evidence>
<dbReference type="AlphaFoldDB" id="A0A9D1SWW9"/>
<comment type="caution">
    <text evidence="1">The sequence shown here is derived from an EMBL/GenBank/DDBJ whole genome shotgun (WGS) entry which is preliminary data.</text>
</comment>
<reference evidence="1" key="2">
    <citation type="journal article" date="2021" name="PeerJ">
        <title>Extensive microbial diversity within the chicken gut microbiome revealed by metagenomics and culture.</title>
        <authorList>
            <person name="Gilroy R."/>
            <person name="Ravi A."/>
            <person name="Getino M."/>
            <person name="Pursley I."/>
            <person name="Horton D.L."/>
            <person name="Alikhan N.F."/>
            <person name="Baker D."/>
            <person name="Gharbi K."/>
            <person name="Hall N."/>
            <person name="Watson M."/>
            <person name="Adriaenssens E.M."/>
            <person name="Foster-Nyarko E."/>
            <person name="Jarju S."/>
            <person name="Secka A."/>
            <person name="Antonio M."/>
            <person name="Oren A."/>
            <person name="Chaudhuri R.R."/>
            <person name="La Ragione R."/>
            <person name="Hildebrand F."/>
            <person name="Pallen M.J."/>
        </authorList>
    </citation>
    <scope>NUCLEOTIDE SEQUENCE</scope>
    <source>
        <strain evidence="1">23406</strain>
    </source>
</reference>
<organism evidence="1 2">
    <name type="scientific">Candidatus Stercoripulliclostridium merdipullorum</name>
    <dbReference type="NCBI Taxonomy" id="2840952"/>
    <lineage>
        <taxon>Bacteria</taxon>
        <taxon>Bacillati</taxon>
        <taxon>Bacillota</taxon>
        <taxon>Clostridia</taxon>
        <taxon>Eubacteriales</taxon>
        <taxon>Candidatus Stercoripulliclostridium</taxon>
    </lineage>
</organism>
<name>A0A9D1SWW9_9FIRM</name>
<evidence type="ECO:0000313" key="2">
    <source>
        <dbReference type="Proteomes" id="UP000886891"/>
    </source>
</evidence>
<evidence type="ECO:0000313" key="1">
    <source>
        <dbReference type="EMBL" id="HIU99573.1"/>
    </source>
</evidence>
<protein>
    <recommendedName>
        <fullName evidence="3">Lipoprotein</fullName>
    </recommendedName>
</protein>